<dbReference type="AlphaFoldDB" id="A0A5E7VSP3"/>
<evidence type="ECO:0000313" key="4">
    <source>
        <dbReference type="Proteomes" id="UP000381378"/>
    </source>
</evidence>
<protein>
    <recommendedName>
        <fullName evidence="2">HNH nuclease domain-containing protein</fullName>
    </recommendedName>
</protein>
<dbReference type="RefSeq" id="WP_150788136.1">
    <property type="nucleotide sequence ID" value="NZ_CABVJF010000037.1"/>
</dbReference>
<dbReference type="GO" id="GO:0008270">
    <property type="term" value="F:zinc ion binding"/>
    <property type="evidence" value="ECO:0007669"/>
    <property type="project" value="InterPro"/>
</dbReference>
<evidence type="ECO:0000313" key="3">
    <source>
        <dbReference type="EMBL" id="VVQ25868.1"/>
    </source>
</evidence>
<feature type="domain" description="HNH nuclease" evidence="2">
    <location>
        <begin position="223"/>
        <end position="287"/>
    </location>
</feature>
<dbReference type="InterPro" id="IPR002711">
    <property type="entry name" value="HNH"/>
</dbReference>
<dbReference type="GO" id="GO:0003676">
    <property type="term" value="F:nucleic acid binding"/>
    <property type="evidence" value="ECO:0007669"/>
    <property type="project" value="InterPro"/>
</dbReference>
<evidence type="ECO:0000256" key="1">
    <source>
        <dbReference type="SAM" id="MobiDB-lite"/>
    </source>
</evidence>
<dbReference type="Proteomes" id="UP000381378">
    <property type="component" value="Unassembled WGS sequence"/>
</dbReference>
<sequence>MELEVWWKSDSAKNCWAQGFKNAPTPSDDLFVCKCLKCSRQHRKSLWAEYHEPYEGIRLIAFELDPTVFPPRVECRVWMYEGQNDLWERFSQSTEPILLSSRSARWMNIASGRSWKKQLQESNTAVKGIRHDARHPIFSTIPTPSELLTVGSQLEETIGLLAEQFLAWVDKVYRGQAVSDTNHPETTEATELVDDTSSSPASRGEEEGEWQQVIVTPYERSRSNRKACLDHYGPSCQACGMSFGDVYGELGTDFIHVHHEVPLHTLGGPQNVDPVDDMKPLCPNCHAMVHRADPPIPVMELREQLVRNG</sequence>
<dbReference type="CDD" id="cd00085">
    <property type="entry name" value="HNHc"/>
    <property type="match status" value="1"/>
</dbReference>
<dbReference type="GO" id="GO:0004519">
    <property type="term" value="F:endonuclease activity"/>
    <property type="evidence" value="ECO:0007669"/>
    <property type="project" value="InterPro"/>
</dbReference>
<proteinExistence type="predicted"/>
<organism evidence="3 4">
    <name type="scientific">Pseudomonas fluorescens</name>
    <dbReference type="NCBI Taxonomy" id="294"/>
    <lineage>
        <taxon>Bacteria</taxon>
        <taxon>Pseudomonadati</taxon>
        <taxon>Pseudomonadota</taxon>
        <taxon>Gammaproteobacteria</taxon>
        <taxon>Pseudomonadales</taxon>
        <taxon>Pseudomonadaceae</taxon>
        <taxon>Pseudomonas</taxon>
    </lineage>
</organism>
<evidence type="ECO:0000259" key="2">
    <source>
        <dbReference type="SMART" id="SM00507"/>
    </source>
</evidence>
<gene>
    <name evidence="3" type="ORF">PS928_06237</name>
</gene>
<dbReference type="SMART" id="SM00507">
    <property type="entry name" value="HNHc"/>
    <property type="match status" value="1"/>
</dbReference>
<name>A0A5E7VSP3_PSEFL</name>
<dbReference type="Pfam" id="PF01844">
    <property type="entry name" value="HNH"/>
    <property type="match status" value="1"/>
</dbReference>
<accession>A0A5E7VSP3</accession>
<dbReference type="OrthoDB" id="9802640at2"/>
<dbReference type="InterPro" id="IPR003615">
    <property type="entry name" value="HNH_nuc"/>
</dbReference>
<feature type="region of interest" description="Disordered" evidence="1">
    <location>
        <begin position="179"/>
        <end position="210"/>
    </location>
</feature>
<dbReference type="EMBL" id="CABVJF010000037">
    <property type="protein sequence ID" value="VVQ25868.1"/>
    <property type="molecule type" value="Genomic_DNA"/>
</dbReference>
<reference evidence="3 4" key="1">
    <citation type="submission" date="2019-09" db="EMBL/GenBank/DDBJ databases">
        <authorList>
            <person name="Chandra G."/>
            <person name="Truman W A."/>
        </authorList>
    </citation>
    <scope>NUCLEOTIDE SEQUENCE [LARGE SCALE GENOMIC DNA]</scope>
    <source>
        <strain evidence="3">PS928</strain>
    </source>
</reference>